<evidence type="ECO:0000313" key="6">
    <source>
        <dbReference type="EMBL" id="OXV07924.1"/>
    </source>
</evidence>
<keyword evidence="2" id="KW-0238">DNA-binding</keyword>
<gene>
    <name evidence="6" type="ORF">Egran_04312</name>
</gene>
<organism evidence="6 7">
    <name type="scientific">Elaphomyces granulatus</name>
    <dbReference type="NCBI Taxonomy" id="519963"/>
    <lineage>
        <taxon>Eukaryota</taxon>
        <taxon>Fungi</taxon>
        <taxon>Dikarya</taxon>
        <taxon>Ascomycota</taxon>
        <taxon>Pezizomycotina</taxon>
        <taxon>Eurotiomycetes</taxon>
        <taxon>Eurotiomycetidae</taxon>
        <taxon>Eurotiales</taxon>
        <taxon>Elaphomycetaceae</taxon>
        <taxon>Elaphomyces</taxon>
    </lineage>
</organism>
<keyword evidence="4" id="KW-0539">Nucleus</keyword>
<dbReference type="PANTHER" id="PTHR38791">
    <property type="entry name" value="ZN(II)2CYS6 TRANSCRIPTION FACTOR (EUROFUNG)-RELATED-RELATED"/>
    <property type="match status" value="1"/>
</dbReference>
<dbReference type="Gene3D" id="4.10.240.10">
    <property type="entry name" value="Zn(2)-C6 fungal-type DNA-binding domain"/>
    <property type="match status" value="1"/>
</dbReference>
<sequence>MVYTGKPSTGCYLCRRRKIKCDETEPACRNCKVYGRDCPGYRPAIVFQNENKTAQQLVTRFRSLATRNAKRFQFPELSPSVCVTDSLLEDQALCYFFDQYSIQKKPLCTPGHLEFIPPLYAISRERGDGVSSSCLRWAVDAAAFSSLANEANIPTLSRQAWKRYGMALRELKEALDAPGSPVKDETLAAIVLLTIFEDINGERKGLQSSHVAGFELLVRLRSEGQLANNYGRSLFNFAYTQMQIQILVLGDRPRMDMDSLVGLFDHSHPPHVLMSTVSKISSFIWNVPSQLWSSRNTDLQTPIGESLPRLIESGKLLDSELTQWCQAIPIEWLPCMIHSATGETLITYRSVSVAILWNFYRSARIVILYTLHRICQSLQSLATDSREQLITLSLQKLGGVSPEKSIRDLFGEICKSIPFSLGDIDIQGKPIFPSQRNCQLRAVQGYQLLWPLWHMTQCEFSSWEQRSQARAALQRLGSQFGIKLALVLANSIHNSQG</sequence>
<dbReference type="OrthoDB" id="4491390at2759"/>
<keyword evidence="3" id="KW-0804">Transcription</keyword>
<keyword evidence="7" id="KW-1185">Reference proteome</keyword>
<dbReference type="CDD" id="cd00067">
    <property type="entry name" value="GAL4"/>
    <property type="match status" value="1"/>
</dbReference>
<dbReference type="Pfam" id="PF00172">
    <property type="entry name" value="Zn_clus"/>
    <property type="match status" value="1"/>
</dbReference>
<dbReference type="SUPFAM" id="SSF57701">
    <property type="entry name" value="Zn2/Cys6 DNA-binding domain"/>
    <property type="match status" value="1"/>
</dbReference>
<evidence type="ECO:0000259" key="5">
    <source>
        <dbReference type="PROSITE" id="PS50048"/>
    </source>
</evidence>
<dbReference type="GO" id="GO:0003677">
    <property type="term" value="F:DNA binding"/>
    <property type="evidence" value="ECO:0007669"/>
    <property type="project" value="UniProtKB-KW"/>
</dbReference>
<reference evidence="6 7" key="1">
    <citation type="journal article" date="2015" name="Environ. Microbiol.">
        <title>Metagenome sequence of Elaphomyces granulatus from sporocarp tissue reveals Ascomycota ectomycorrhizal fingerprints of genome expansion and a Proteobacteria-rich microbiome.</title>
        <authorList>
            <person name="Quandt C.A."/>
            <person name="Kohler A."/>
            <person name="Hesse C.N."/>
            <person name="Sharpton T.J."/>
            <person name="Martin F."/>
            <person name="Spatafora J.W."/>
        </authorList>
    </citation>
    <scope>NUCLEOTIDE SEQUENCE [LARGE SCALE GENOMIC DNA]</scope>
    <source>
        <strain evidence="6 7">OSC145934</strain>
    </source>
</reference>
<evidence type="ECO:0000313" key="7">
    <source>
        <dbReference type="Proteomes" id="UP000243515"/>
    </source>
</evidence>
<evidence type="ECO:0000256" key="3">
    <source>
        <dbReference type="ARBA" id="ARBA00023163"/>
    </source>
</evidence>
<evidence type="ECO:0000256" key="2">
    <source>
        <dbReference type="ARBA" id="ARBA00023125"/>
    </source>
</evidence>
<dbReference type="EMBL" id="NPHW01004435">
    <property type="protein sequence ID" value="OXV07924.1"/>
    <property type="molecule type" value="Genomic_DNA"/>
</dbReference>
<dbReference type="PANTHER" id="PTHR38791:SF12">
    <property type="entry name" value="TRANSCRIPTION FACTOR DOMAIN-CONTAINING PROTEIN-RELATED"/>
    <property type="match status" value="1"/>
</dbReference>
<dbReference type="SMART" id="SM00066">
    <property type="entry name" value="GAL4"/>
    <property type="match status" value="1"/>
</dbReference>
<proteinExistence type="predicted"/>
<name>A0A232LV18_9EURO</name>
<dbReference type="InterPro" id="IPR021858">
    <property type="entry name" value="Fun_TF"/>
</dbReference>
<protein>
    <recommendedName>
        <fullName evidence="5">Zn(2)-C6 fungal-type domain-containing protein</fullName>
    </recommendedName>
</protein>
<dbReference type="Pfam" id="PF11951">
    <property type="entry name" value="Fungal_trans_2"/>
    <property type="match status" value="1"/>
</dbReference>
<keyword evidence="1" id="KW-0805">Transcription regulation</keyword>
<dbReference type="PROSITE" id="PS50048">
    <property type="entry name" value="ZN2_CY6_FUNGAL_2"/>
    <property type="match status" value="1"/>
</dbReference>
<feature type="domain" description="Zn(2)-C6 fungal-type" evidence="5">
    <location>
        <begin position="10"/>
        <end position="38"/>
    </location>
</feature>
<evidence type="ECO:0000256" key="1">
    <source>
        <dbReference type="ARBA" id="ARBA00023015"/>
    </source>
</evidence>
<dbReference type="InterPro" id="IPR053175">
    <property type="entry name" value="DHMBA_Reg_Transcription_Factor"/>
</dbReference>
<accession>A0A232LV18</accession>
<dbReference type="GO" id="GO:0008270">
    <property type="term" value="F:zinc ion binding"/>
    <property type="evidence" value="ECO:0007669"/>
    <property type="project" value="InterPro"/>
</dbReference>
<comment type="caution">
    <text evidence="6">The sequence shown here is derived from an EMBL/GenBank/DDBJ whole genome shotgun (WGS) entry which is preliminary data.</text>
</comment>
<dbReference type="InterPro" id="IPR001138">
    <property type="entry name" value="Zn2Cys6_DnaBD"/>
</dbReference>
<dbReference type="GO" id="GO:0000981">
    <property type="term" value="F:DNA-binding transcription factor activity, RNA polymerase II-specific"/>
    <property type="evidence" value="ECO:0007669"/>
    <property type="project" value="InterPro"/>
</dbReference>
<dbReference type="Proteomes" id="UP000243515">
    <property type="component" value="Unassembled WGS sequence"/>
</dbReference>
<dbReference type="InterPro" id="IPR036864">
    <property type="entry name" value="Zn2-C6_fun-type_DNA-bd_sf"/>
</dbReference>
<evidence type="ECO:0000256" key="4">
    <source>
        <dbReference type="ARBA" id="ARBA00023242"/>
    </source>
</evidence>
<dbReference type="PROSITE" id="PS00463">
    <property type="entry name" value="ZN2_CY6_FUNGAL_1"/>
    <property type="match status" value="1"/>
</dbReference>
<dbReference type="AlphaFoldDB" id="A0A232LV18"/>